<dbReference type="RefSeq" id="WP_007006361.1">
    <property type="nucleotide sequence ID" value="NZ_GG771036.1"/>
</dbReference>
<evidence type="ECO:0000256" key="1">
    <source>
        <dbReference type="ARBA" id="ARBA00000085"/>
    </source>
</evidence>
<dbReference type="InterPro" id="IPR003661">
    <property type="entry name" value="HisK_dim/P_dom"/>
</dbReference>
<dbReference type="InterPro" id="IPR001610">
    <property type="entry name" value="PAC"/>
</dbReference>
<dbReference type="InterPro" id="IPR013656">
    <property type="entry name" value="PAS_4"/>
</dbReference>
<dbReference type="CDD" id="cd00082">
    <property type="entry name" value="HisKA"/>
    <property type="match status" value="1"/>
</dbReference>
<dbReference type="InterPro" id="IPR004358">
    <property type="entry name" value="Sig_transdc_His_kin-like_C"/>
</dbReference>
<dbReference type="SMART" id="SM00387">
    <property type="entry name" value="HATPase_c"/>
    <property type="match status" value="1"/>
</dbReference>
<name>D5RMI4_9PROT</name>
<dbReference type="PANTHER" id="PTHR43065">
    <property type="entry name" value="SENSOR HISTIDINE KINASE"/>
    <property type="match status" value="1"/>
</dbReference>
<feature type="non-terminal residue" evidence="6">
    <location>
        <position position="1"/>
    </location>
</feature>
<evidence type="ECO:0000259" key="5">
    <source>
        <dbReference type="PROSITE" id="PS50113"/>
    </source>
</evidence>
<dbReference type="SMART" id="SM00086">
    <property type="entry name" value="PAC"/>
    <property type="match status" value="1"/>
</dbReference>
<dbReference type="Pfam" id="PF02518">
    <property type="entry name" value="HATPase_c"/>
    <property type="match status" value="1"/>
</dbReference>
<dbReference type="InterPro" id="IPR005467">
    <property type="entry name" value="His_kinase_dom"/>
</dbReference>
<dbReference type="InterPro" id="IPR035965">
    <property type="entry name" value="PAS-like_dom_sf"/>
</dbReference>
<sequence length="368" mass="39272">PQLLAAEIAERRRAEAVADGLYRRVPLPLHGLDPAGRLLTVSDRWLEVFGYDSRREVIGRPMRDFLSPHGAAKFATLWPRVRQGEVVEGEVEMLHRSGRVIDMLVVARPELDAKGRFMRSIAALVDVSARKRAEDGLRAVQKMEVFGQLAGGIAHDMNNVLQTVVSGTRVLAAQAGDPEMVRRLAGLMGEAAERGMAIGRRLLSFARPGELRASHADIAAILEELRGMLSDMLGSRIQVRVAETPAPGEVGVFVDRQQLETVLLNLAVNARDAMPQGGEITLSARRAAGPEGEPAVALGVADQGTGMEAGVLARAREPFFTTKPRGKGTGLGLALAQSFADQSGGQLAIDSAPGQGTRVTLTLPLAAP</sequence>
<dbReference type="Proteomes" id="UP000005324">
    <property type="component" value="Unassembled WGS sequence"/>
</dbReference>
<organism evidence="6 7">
    <name type="scientific">Pseudoroseomonas cervicalis ATCC 49957</name>
    <dbReference type="NCBI Taxonomy" id="525371"/>
    <lineage>
        <taxon>Bacteria</taxon>
        <taxon>Pseudomonadati</taxon>
        <taxon>Pseudomonadota</taxon>
        <taxon>Alphaproteobacteria</taxon>
        <taxon>Acetobacterales</taxon>
        <taxon>Roseomonadaceae</taxon>
        <taxon>Roseomonas</taxon>
    </lineage>
</organism>
<dbReference type="OrthoDB" id="9796100at2"/>
<dbReference type="SUPFAM" id="SSF55785">
    <property type="entry name" value="PYP-like sensor domain (PAS domain)"/>
    <property type="match status" value="1"/>
</dbReference>
<keyword evidence="7" id="KW-1185">Reference proteome</keyword>
<dbReference type="SUPFAM" id="SSF55874">
    <property type="entry name" value="ATPase domain of HSP90 chaperone/DNA topoisomerase II/histidine kinase"/>
    <property type="match status" value="1"/>
</dbReference>
<dbReference type="Gene3D" id="3.30.450.20">
    <property type="entry name" value="PAS domain"/>
    <property type="match status" value="1"/>
</dbReference>
<dbReference type="GO" id="GO:0000155">
    <property type="term" value="F:phosphorelay sensor kinase activity"/>
    <property type="evidence" value="ECO:0007669"/>
    <property type="project" value="InterPro"/>
</dbReference>
<feature type="non-terminal residue" evidence="6">
    <location>
        <position position="368"/>
    </location>
</feature>
<reference evidence="6 7" key="1">
    <citation type="submission" date="2010-04" db="EMBL/GenBank/DDBJ databases">
        <authorList>
            <person name="Qin X."/>
            <person name="Bachman B."/>
            <person name="Battles P."/>
            <person name="Bell A."/>
            <person name="Bess C."/>
            <person name="Bickham C."/>
            <person name="Chaboub L."/>
            <person name="Chen D."/>
            <person name="Coyle M."/>
            <person name="Deiros D.R."/>
            <person name="Dinh H."/>
            <person name="Forbes L."/>
            <person name="Fowler G."/>
            <person name="Francisco L."/>
            <person name="Fu Q."/>
            <person name="Gubbala S."/>
            <person name="Hale W."/>
            <person name="Han Y."/>
            <person name="Hemphill L."/>
            <person name="Highlander S.K."/>
            <person name="Hirani K."/>
            <person name="Hogues M."/>
            <person name="Jackson L."/>
            <person name="Jakkamsetti A."/>
            <person name="Javaid M."/>
            <person name="Jiang H."/>
            <person name="Korchina V."/>
            <person name="Kovar C."/>
            <person name="Lara F."/>
            <person name="Lee S."/>
            <person name="Mata R."/>
            <person name="Mathew T."/>
            <person name="Moen C."/>
            <person name="Morales K."/>
            <person name="Munidasa M."/>
            <person name="Nazareth L."/>
            <person name="Ngo R."/>
            <person name="Nguyen L."/>
            <person name="Okwuonu G."/>
            <person name="Ongeri F."/>
            <person name="Patil S."/>
            <person name="Petrosino J."/>
            <person name="Pham C."/>
            <person name="Pham P."/>
            <person name="Pu L.-L."/>
            <person name="Puazo M."/>
            <person name="Raj R."/>
            <person name="Reid J."/>
            <person name="Rouhana J."/>
            <person name="Saada N."/>
            <person name="Shang Y."/>
            <person name="Simmons D."/>
            <person name="Thornton R."/>
            <person name="Warren J."/>
            <person name="Weissenberger G."/>
            <person name="Zhang J."/>
            <person name="Zhang L."/>
            <person name="Zhou C."/>
            <person name="Zhu D."/>
            <person name="Muzny D."/>
            <person name="Worley K."/>
            <person name="Gibbs R."/>
        </authorList>
    </citation>
    <scope>NUCLEOTIDE SEQUENCE [LARGE SCALE GENOMIC DNA]</scope>
    <source>
        <strain evidence="6 7">ATCC 49957</strain>
    </source>
</reference>
<evidence type="ECO:0000256" key="3">
    <source>
        <dbReference type="ARBA" id="ARBA00022553"/>
    </source>
</evidence>
<dbReference type="Pfam" id="PF08448">
    <property type="entry name" value="PAS_4"/>
    <property type="match status" value="1"/>
</dbReference>
<dbReference type="PANTHER" id="PTHR43065:SF49">
    <property type="entry name" value="HISTIDINE KINASE"/>
    <property type="match status" value="1"/>
</dbReference>
<dbReference type="PRINTS" id="PR00344">
    <property type="entry name" value="BCTRLSENSOR"/>
</dbReference>
<dbReference type="InterPro" id="IPR036890">
    <property type="entry name" value="HATPase_C_sf"/>
</dbReference>
<dbReference type="CDD" id="cd00130">
    <property type="entry name" value="PAS"/>
    <property type="match status" value="1"/>
</dbReference>
<evidence type="ECO:0000313" key="7">
    <source>
        <dbReference type="Proteomes" id="UP000005324"/>
    </source>
</evidence>
<dbReference type="Gene3D" id="1.10.287.130">
    <property type="match status" value="1"/>
</dbReference>
<dbReference type="InterPro" id="IPR000014">
    <property type="entry name" value="PAS"/>
</dbReference>
<evidence type="ECO:0000313" key="6">
    <source>
        <dbReference type="EMBL" id="EFH11485.1"/>
    </source>
</evidence>
<dbReference type="SUPFAM" id="SSF47384">
    <property type="entry name" value="Homodimeric domain of signal transducing histidine kinase"/>
    <property type="match status" value="1"/>
</dbReference>
<dbReference type="PROSITE" id="PS50113">
    <property type="entry name" value="PAC"/>
    <property type="match status" value="1"/>
</dbReference>
<keyword evidence="3" id="KW-0597">Phosphoprotein</keyword>
<dbReference type="Gene3D" id="3.30.565.10">
    <property type="entry name" value="Histidine kinase-like ATPase, C-terminal domain"/>
    <property type="match status" value="1"/>
</dbReference>
<dbReference type="InterPro" id="IPR000700">
    <property type="entry name" value="PAS-assoc_C"/>
</dbReference>
<comment type="catalytic activity">
    <reaction evidence="1">
        <text>ATP + protein L-histidine = ADP + protein N-phospho-L-histidine.</text>
        <dbReference type="EC" id="2.7.13.3"/>
    </reaction>
</comment>
<dbReference type="PROSITE" id="PS50109">
    <property type="entry name" value="HIS_KIN"/>
    <property type="match status" value="1"/>
</dbReference>
<evidence type="ECO:0000259" key="4">
    <source>
        <dbReference type="PROSITE" id="PS50109"/>
    </source>
</evidence>
<gene>
    <name evidence="6" type="ORF">HMPREF0731_2295</name>
</gene>
<feature type="domain" description="PAC" evidence="5">
    <location>
        <begin position="87"/>
        <end position="139"/>
    </location>
</feature>
<dbReference type="InterPro" id="IPR036097">
    <property type="entry name" value="HisK_dim/P_sf"/>
</dbReference>
<dbReference type="AlphaFoldDB" id="D5RMI4"/>
<accession>D5RMI4</accession>
<evidence type="ECO:0000256" key="2">
    <source>
        <dbReference type="ARBA" id="ARBA00012438"/>
    </source>
</evidence>
<protein>
    <recommendedName>
        <fullName evidence="2">histidine kinase</fullName>
        <ecNumber evidence="2">2.7.13.3</ecNumber>
    </recommendedName>
</protein>
<dbReference type="NCBIfam" id="TIGR00229">
    <property type="entry name" value="sensory_box"/>
    <property type="match status" value="1"/>
</dbReference>
<dbReference type="InterPro" id="IPR003594">
    <property type="entry name" value="HATPase_dom"/>
</dbReference>
<comment type="caution">
    <text evidence="6">The sequence shown here is derived from an EMBL/GenBank/DDBJ whole genome shotgun (WGS) entry which is preliminary data.</text>
</comment>
<dbReference type="EMBL" id="ADVL01000371">
    <property type="protein sequence ID" value="EFH11485.1"/>
    <property type="molecule type" value="Genomic_DNA"/>
</dbReference>
<dbReference type="EC" id="2.7.13.3" evidence="2"/>
<feature type="domain" description="Histidine kinase" evidence="4">
    <location>
        <begin position="152"/>
        <end position="367"/>
    </location>
</feature>
<proteinExistence type="predicted"/>